<dbReference type="InterPro" id="IPR010982">
    <property type="entry name" value="Lambda_DNA-bd_dom_sf"/>
</dbReference>
<reference evidence="4 5" key="1">
    <citation type="submission" date="2010-12" db="EMBL/GenBank/DDBJ databases">
        <title>The Genome Sequence of Coprobacillus sp. strain 29_1.</title>
        <authorList>
            <consortium name="The Broad Institute Genome Sequencing Platform"/>
            <person name="Earl A."/>
            <person name="Ward D."/>
            <person name="Feldgarden M."/>
            <person name="Gevers D."/>
            <person name="Daigneault M."/>
            <person name="Sibley C.D."/>
            <person name="White A."/>
            <person name="Strauss J."/>
            <person name="Allen-Vercoe E."/>
            <person name="Young S.K."/>
            <person name="Zeng Q."/>
            <person name="Gargeya S."/>
            <person name="Fitzgerald M."/>
            <person name="Haas B."/>
            <person name="Abouelleil A."/>
            <person name="Alvarado L."/>
            <person name="Arachchi H.M."/>
            <person name="Berlin A."/>
            <person name="Brown A."/>
            <person name="Chapman S.B."/>
            <person name="Chen Z."/>
            <person name="Dunbar C."/>
            <person name="Freedman E."/>
            <person name="Gearin G."/>
            <person name="Gellesch M."/>
            <person name="Goldberg J."/>
            <person name="Griggs A."/>
            <person name="Gujja S."/>
            <person name="Heilman E."/>
            <person name="Heiman D."/>
            <person name="Howarth C."/>
            <person name="Larson L."/>
            <person name="Lui A."/>
            <person name="MacDonald P.J.P."/>
            <person name="Mehta T."/>
            <person name="Montmayeur A."/>
            <person name="Murphy C."/>
            <person name="Neiman D."/>
            <person name="Pearson M."/>
            <person name="Priest M."/>
            <person name="Roberts A."/>
            <person name="Saif S."/>
            <person name="Shea T."/>
            <person name="Shenoy N."/>
            <person name="Sisk P."/>
            <person name="Stolte C."/>
            <person name="Sykes S."/>
            <person name="White J."/>
            <person name="Yandava C."/>
            <person name="Nusbaum C."/>
            <person name="Birren B."/>
        </authorList>
    </citation>
    <scope>NUCLEOTIDE SEQUENCE [LARGE SCALE GENOMIC DNA]</scope>
    <source>
        <strain evidence="4 5">29_1</strain>
    </source>
</reference>
<evidence type="ECO:0000256" key="1">
    <source>
        <dbReference type="ARBA" id="ARBA00023125"/>
    </source>
</evidence>
<evidence type="ECO:0000313" key="4">
    <source>
        <dbReference type="EMBL" id="EFW06366.1"/>
    </source>
</evidence>
<feature type="transmembrane region" description="Helical" evidence="2">
    <location>
        <begin position="100"/>
        <end position="121"/>
    </location>
</feature>
<gene>
    <name evidence="4" type="ORF">HMPREF9488_00366</name>
</gene>
<dbReference type="SMART" id="SM00530">
    <property type="entry name" value="HTH_XRE"/>
    <property type="match status" value="1"/>
</dbReference>
<comment type="caution">
    <text evidence="4">The sequence shown here is derived from an EMBL/GenBank/DDBJ whole genome shotgun (WGS) entry which is preliminary data.</text>
</comment>
<dbReference type="Pfam" id="PF01381">
    <property type="entry name" value="HTH_3"/>
    <property type="match status" value="1"/>
</dbReference>
<dbReference type="CDD" id="cd00093">
    <property type="entry name" value="HTH_XRE"/>
    <property type="match status" value="1"/>
</dbReference>
<keyword evidence="2" id="KW-1133">Transmembrane helix</keyword>
<dbReference type="HOGENOM" id="CLU_1154880_0_0_9"/>
<dbReference type="RefSeq" id="WP_008787494.1">
    <property type="nucleotide sequence ID" value="NZ_AKCB01000001.1"/>
</dbReference>
<evidence type="ECO:0000256" key="2">
    <source>
        <dbReference type="SAM" id="Phobius"/>
    </source>
</evidence>
<dbReference type="PANTHER" id="PTHR46558">
    <property type="entry name" value="TRACRIPTIONAL REGULATORY PROTEIN-RELATED-RELATED"/>
    <property type="match status" value="1"/>
</dbReference>
<dbReference type="STRING" id="100884.GCA_000269565_01341"/>
<keyword evidence="2" id="KW-0472">Membrane</keyword>
<dbReference type="OrthoDB" id="9801008at2"/>
<keyword evidence="1" id="KW-0238">DNA-binding</keyword>
<proteinExistence type="predicted"/>
<keyword evidence="2" id="KW-0812">Transmembrane</keyword>
<dbReference type="GeneID" id="78229222"/>
<dbReference type="InterPro" id="IPR001387">
    <property type="entry name" value="Cro/C1-type_HTH"/>
</dbReference>
<dbReference type="SUPFAM" id="SSF47413">
    <property type="entry name" value="lambda repressor-like DNA-binding domains"/>
    <property type="match status" value="1"/>
</dbReference>
<name>E7G6H8_9FIRM</name>
<evidence type="ECO:0000259" key="3">
    <source>
        <dbReference type="PROSITE" id="PS50943"/>
    </source>
</evidence>
<dbReference type="PROSITE" id="PS50943">
    <property type="entry name" value="HTH_CROC1"/>
    <property type="match status" value="1"/>
</dbReference>
<dbReference type="GO" id="GO:0003677">
    <property type="term" value="F:DNA binding"/>
    <property type="evidence" value="ECO:0007669"/>
    <property type="project" value="UniProtKB-KW"/>
</dbReference>
<organism evidence="4 5">
    <name type="scientific">Coprobacillus cateniformis</name>
    <dbReference type="NCBI Taxonomy" id="100884"/>
    <lineage>
        <taxon>Bacteria</taxon>
        <taxon>Bacillati</taxon>
        <taxon>Bacillota</taxon>
        <taxon>Erysipelotrichia</taxon>
        <taxon>Erysipelotrichales</taxon>
        <taxon>Coprobacillaceae</taxon>
        <taxon>Coprobacillus</taxon>
    </lineage>
</organism>
<keyword evidence="5" id="KW-1185">Reference proteome</keyword>
<protein>
    <recommendedName>
        <fullName evidence="3">HTH cro/C1-type domain-containing protein</fullName>
    </recommendedName>
</protein>
<dbReference type="PANTHER" id="PTHR46558:SF11">
    <property type="entry name" value="HTH-TYPE TRANSCRIPTIONAL REGULATOR XRE"/>
    <property type="match status" value="1"/>
</dbReference>
<dbReference type="eggNOG" id="COG1476">
    <property type="taxonomic scope" value="Bacteria"/>
</dbReference>
<dbReference type="EMBL" id="ADKX01000005">
    <property type="protein sequence ID" value="EFW06366.1"/>
    <property type="molecule type" value="Genomic_DNA"/>
</dbReference>
<evidence type="ECO:0000313" key="5">
    <source>
        <dbReference type="Proteomes" id="UP000003157"/>
    </source>
</evidence>
<dbReference type="Proteomes" id="UP000003157">
    <property type="component" value="Unassembled WGS sequence"/>
</dbReference>
<accession>E7G6H8</accession>
<dbReference type="AlphaFoldDB" id="E7G6H8"/>
<feature type="domain" description="HTH cro/C1-type" evidence="3">
    <location>
        <begin position="7"/>
        <end position="61"/>
    </location>
</feature>
<dbReference type="Gene3D" id="1.10.260.40">
    <property type="entry name" value="lambda repressor-like DNA-binding domains"/>
    <property type="match status" value="1"/>
</dbReference>
<sequence length="240" mass="28105">MSIGKKLLYLRQQRGLSQEELASALHVSRQTISKWESDLSLPDMKMMLSISQFYDVSVTELLGVDEKENSQESIEHIYEQTKVVLDKLTKETQKRRTRDWIIIGTCISSIVIMCMFFWLIYFKPETQYIVNNPSIPVSEPETLIDIANSSLQVEKYDLSHLLIYVNCICVLKEYTEQTKVQFGFIDENNKEYIFEASHNEGNRFIFNDKIPFVNYQDIKVYIDNGKTKKLILFIKEIICI</sequence>